<dbReference type="EMBL" id="LGRX02012584">
    <property type="protein sequence ID" value="KAK3267159.1"/>
    <property type="molecule type" value="Genomic_DNA"/>
</dbReference>
<dbReference type="InterPro" id="IPR000626">
    <property type="entry name" value="Ubiquitin-like_dom"/>
</dbReference>
<sequence>MEDTPDSQRETGRDSQMRVNIKTLTNDEYHLDVSVQTTVRAFKELLEDKAGVSSSLQRLIYRGRVLNDEKLLTEYGIQEGHTVHMVARPEGALQPSQEETQQPRRAEAQPQTHRVAIGAVLPGDDQTAGVADINRFLSGGILSVLSGFGLAPPPGVPRPAQGVRDAEALLDPFSNRPGSTGSQTNGGTAPDAAFSADTLIRSLQWILEDSQRGGGLDTDNVRPHGDAEIRQPAESVDPSAGGTEEAFMARLSQLVDRATGALGVRSGPMDELSDATTSAPPQTGAEAASLPDQGDRMPPALERVQHVGVQCDGCHQCPIVGTRYKSVSREDFDICQRCHGGRNHDQAGPFARIDLPLPIPSTPSPFPPNGRFRPATAPPASGGTPLTSAPPPTSTAAGAGAAGEESGLSAPAEAASQSARSAPASVASSTADGAGEGAPADRSPSAGPTEESRPPLPETPPSMSHLLRQLHSPVLERLGQLLQQLEAVLEQNRGPGEAPSHVQQRRVLTLQASSVLHATGAVCLELARLLATLQSTDVQGGGIGAGIALGHSAYISPMGTQPTVRQPSGVGMSPFGGGGGLSSLQMLSWNAGGMGDLQPRGGAGAAQPAGGTAAPGASEAAGGRPPPSGSRPLGGSVVIHLDARGSAEVPTSRAPRAPPSMPSTDRRQEQDVAGRAATASSRRPAGAHDGSAEMLGEEGPGVVTALGSALLEPQEMIQMLEARLRQQMQGGMESAGGGAAAPASQPPPASQASMPSSQSNGGLGNSARETLPEVLNRIPPLIQDPRAVGTSERPAGNRADAHPPTSQAEASTHCGMLMSHPLEGTEEADERMECRETMVNQRKHGSDEVKAESSNSGELRNRSKRPLMGPAEGLSGSSLSSSNKSPPGAVKKKQRAPSDELTGSTVDAAASSSAAKS</sequence>
<feature type="region of interest" description="Disordered" evidence="5">
    <location>
        <begin position="341"/>
        <end position="464"/>
    </location>
</feature>
<feature type="region of interest" description="Disordered" evidence="5">
    <location>
        <begin position="263"/>
        <end position="293"/>
    </location>
</feature>
<feature type="region of interest" description="Disordered" evidence="5">
    <location>
        <begin position="170"/>
        <end position="192"/>
    </location>
</feature>
<gene>
    <name evidence="8" type="ORF">CYMTET_24268</name>
</gene>
<dbReference type="SUPFAM" id="SSF54236">
    <property type="entry name" value="Ubiquitin-like"/>
    <property type="match status" value="1"/>
</dbReference>
<dbReference type="SUPFAM" id="SSF57850">
    <property type="entry name" value="RING/U-box"/>
    <property type="match status" value="1"/>
</dbReference>
<feature type="compositionally biased region" description="Low complexity" evidence="5">
    <location>
        <begin position="873"/>
        <end position="882"/>
    </location>
</feature>
<dbReference type="PANTHER" id="PTHR15204:SF0">
    <property type="entry name" value="LARGE PROLINE-RICH PROTEIN BAG6"/>
    <property type="match status" value="1"/>
</dbReference>
<dbReference type="SMART" id="SM00291">
    <property type="entry name" value="ZnF_ZZ"/>
    <property type="match status" value="1"/>
</dbReference>
<dbReference type="InterPro" id="IPR043145">
    <property type="entry name" value="Znf_ZZ_sf"/>
</dbReference>
<feature type="compositionally biased region" description="Pro residues" evidence="5">
    <location>
        <begin position="357"/>
        <end position="368"/>
    </location>
</feature>
<comment type="caution">
    <text evidence="8">The sequence shown here is derived from an EMBL/GenBank/DDBJ whole genome shotgun (WGS) entry which is preliminary data.</text>
</comment>
<dbReference type="GO" id="GO:0071818">
    <property type="term" value="C:BAT3 complex"/>
    <property type="evidence" value="ECO:0007669"/>
    <property type="project" value="TreeGrafter"/>
</dbReference>
<dbReference type="PROSITE" id="PS50135">
    <property type="entry name" value="ZF_ZZ_2"/>
    <property type="match status" value="1"/>
</dbReference>
<name>A0AAE0FWG6_9CHLO</name>
<reference evidence="8 9" key="1">
    <citation type="journal article" date="2015" name="Genome Biol. Evol.">
        <title>Comparative Genomics of a Bacterivorous Green Alga Reveals Evolutionary Causalities and Consequences of Phago-Mixotrophic Mode of Nutrition.</title>
        <authorList>
            <person name="Burns J.A."/>
            <person name="Paasch A."/>
            <person name="Narechania A."/>
            <person name="Kim E."/>
        </authorList>
    </citation>
    <scope>NUCLEOTIDE SEQUENCE [LARGE SCALE GENOMIC DNA]</scope>
    <source>
        <strain evidence="8 9">PLY_AMNH</strain>
    </source>
</reference>
<dbReference type="PROSITE" id="PS50053">
    <property type="entry name" value="UBIQUITIN_2"/>
    <property type="match status" value="1"/>
</dbReference>
<evidence type="ECO:0000313" key="9">
    <source>
        <dbReference type="Proteomes" id="UP001190700"/>
    </source>
</evidence>
<dbReference type="Gene3D" id="3.10.20.90">
    <property type="entry name" value="Phosphatidylinositol 3-kinase Catalytic Subunit, Chain A, domain 1"/>
    <property type="match status" value="1"/>
</dbReference>
<feature type="compositionally biased region" description="Low complexity" evidence="5">
    <location>
        <begin position="394"/>
        <end position="431"/>
    </location>
</feature>
<evidence type="ECO:0008006" key="10">
    <source>
        <dbReference type="Google" id="ProtNLM"/>
    </source>
</evidence>
<organism evidence="8 9">
    <name type="scientific">Cymbomonas tetramitiformis</name>
    <dbReference type="NCBI Taxonomy" id="36881"/>
    <lineage>
        <taxon>Eukaryota</taxon>
        <taxon>Viridiplantae</taxon>
        <taxon>Chlorophyta</taxon>
        <taxon>Pyramimonadophyceae</taxon>
        <taxon>Pyramimonadales</taxon>
        <taxon>Pyramimonadaceae</taxon>
        <taxon>Cymbomonas</taxon>
    </lineage>
</organism>
<evidence type="ECO:0000259" key="6">
    <source>
        <dbReference type="PROSITE" id="PS50053"/>
    </source>
</evidence>
<dbReference type="AlphaFoldDB" id="A0AAE0FWG6"/>
<evidence type="ECO:0000256" key="5">
    <source>
        <dbReference type="SAM" id="MobiDB-lite"/>
    </source>
</evidence>
<dbReference type="PANTHER" id="PTHR15204">
    <property type="entry name" value="LARGE PROLINE-RICH PROTEIN BAG6"/>
    <property type="match status" value="1"/>
</dbReference>
<feature type="compositionally biased region" description="Polar residues" evidence="5">
    <location>
        <begin position="176"/>
        <end position="187"/>
    </location>
</feature>
<evidence type="ECO:0000256" key="4">
    <source>
        <dbReference type="PROSITE-ProRule" id="PRU00228"/>
    </source>
</evidence>
<dbReference type="Gene3D" id="3.30.60.90">
    <property type="match status" value="1"/>
</dbReference>
<feature type="compositionally biased region" description="Low complexity" evidence="5">
    <location>
        <begin position="908"/>
        <end position="917"/>
    </location>
</feature>
<feature type="domain" description="Ubiquitin-like" evidence="6">
    <location>
        <begin position="17"/>
        <end position="92"/>
    </location>
</feature>
<evidence type="ECO:0000256" key="2">
    <source>
        <dbReference type="ARBA" id="ARBA00022771"/>
    </source>
</evidence>
<feature type="region of interest" description="Disordered" evidence="5">
    <location>
        <begin position="728"/>
        <end position="917"/>
    </location>
</feature>
<evidence type="ECO:0000259" key="7">
    <source>
        <dbReference type="PROSITE" id="PS50135"/>
    </source>
</evidence>
<feature type="compositionally biased region" description="Low complexity" evidence="5">
    <location>
        <begin position="750"/>
        <end position="759"/>
    </location>
</feature>
<feature type="region of interest" description="Disordered" evidence="5">
    <location>
        <begin position="592"/>
        <end position="698"/>
    </location>
</feature>
<evidence type="ECO:0000256" key="1">
    <source>
        <dbReference type="ARBA" id="ARBA00022723"/>
    </source>
</evidence>
<dbReference type="Pfam" id="PF00569">
    <property type="entry name" value="ZZ"/>
    <property type="match status" value="1"/>
</dbReference>
<keyword evidence="9" id="KW-1185">Reference proteome</keyword>
<dbReference type="GO" id="GO:0031593">
    <property type="term" value="F:polyubiquitin modification-dependent protein binding"/>
    <property type="evidence" value="ECO:0007669"/>
    <property type="project" value="TreeGrafter"/>
</dbReference>
<proteinExistence type="predicted"/>
<keyword evidence="2 4" id="KW-0863">Zinc-finger</keyword>
<dbReference type="GO" id="GO:0036503">
    <property type="term" value="P:ERAD pathway"/>
    <property type="evidence" value="ECO:0007669"/>
    <property type="project" value="TreeGrafter"/>
</dbReference>
<dbReference type="GO" id="GO:0008270">
    <property type="term" value="F:zinc ion binding"/>
    <property type="evidence" value="ECO:0007669"/>
    <property type="project" value="UniProtKB-KW"/>
</dbReference>
<dbReference type="Proteomes" id="UP001190700">
    <property type="component" value="Unassembled WGS sequence"/>
</dbReference>
<dbReference type="GO" id="GO:0051787">
    <property type="term" value="F:misfolded protein binding"/>
    <property type="evidence" value="ECO:0007669"/>
    <property type="project" value="TreeGrafter"/>
</dbReference>
<dbReference type="Pfam" id="PF00240">
    <property type="entry name" value="ubiquitin"/>
    <property type="match status" value="1"/>
</dbReference>
<evidence type="ECO:0000313" key="8">
    <source>
        <dbReference type="EMBL" id="KAK3267159.1"/>
    </source>
</evidence>
<accession>A0AAE0FWG6</accession>
<dbReference type="InterPro" id="IPR029071">
    <property type="entry name" value="Ubiquitin-like_domsf"/>
</dbReference>
<feature type="compositionally biased region" description="Low complexity" evidence="5">
    <location>
        <begin position="605"/>
        <end position="623"/>
    </location>
</feature>
<dbReference type="InterPro" id="IPR000433">
    <property type="entry name" value="Znf_ZZ"/>
</dbReference>
<feature type="domain" description="ZZ-type" evidence="7">
    <location>
        <begin position="306"/>
        <end position="358"/>
    </location>
</feature>
<protein>
    <recommendedName>
        <fullName evidence="10">Ubiquitin-like domain-containing protein</fullName>
    </recommendedName>
</protein>
<dbReference type="SMART" id="SM00213">
    <property type="entry name" value="UBQ"/>
    <property type="match status" value="1"/>
</dbReference>
<keyword evidence="3" id="KW-0862">Zinc</keyword>
<keyword evidence="1" id="KW-0479">Metal-binding</keyword>
<feature type="compositionally biased region" description="Low complexity" evidence="5">
    <location>
        <begin position="374"/>
        <end position="387"/>
    </location>
</feature>
<evidence type="ECO:0000256" key="3">
    <source>
        <dbReference type="ARBA" id="ARBA00022833"/>
    </source>
</evidence>
<feature type="compositionally biased region" description="Basic and acidic residues" evidence="5">
    <location>
        <begin position="219"/>
        <end position="231"/>
    </location>
</feature>
<feature type="region of interest" description="Disordered" evidence="5">
    <location>
        <begin position="211"/>
        <end position="241"/>
    </location>
</feature>